<accession>A0A815Z0W9</accession>
<keyword evidence="4" id="KW-1185">Reference proteome</keyword>
<feature type="transmembrane region" description="Helical" evidence="1">
    <location>
        <begin position="12"/>
        <end position="30"/>
    </location>
</feature>
<keyword evidence="1" id="KW-0812">Transmembrane</keyword>
<dbReference type="Proteomes" id="UP000663829">
    <property type="component" value="Unassembled WGS sequence"/>
</dbReference>
<dbReference type="EMBL" id="CAJOBC010096859">
    <property type="protein sequence ID" value="CAF4443191.1"/>
    <property type="molecule type" value="Genomic_DNA"/>
</dbReference>
<dbReference type="EMBL" id="CAJNOQ010030957">
    <property type="protein sequence ID" value="CAF1577374.1"/>
    <property type="molecule type" value="Genomic_DNA"/>
</dbReference>
<gene>
    <name evidence="2" type="ORF">GPM918_LOCUS40831</name>
    <name evidence="3" type="ORF">SRO942_LOCUS41814</name>
</gene>
<dbReference type="InterPro" id="IPR036259">
    <property type="entry name" value="MFS_trans_sf"/>
</dbReference>
<evidence type="ECO:0000313" key="2">
    <source>
        <dbReference type="EMBL" id="CAF1577374.1"/>
    </source>
</evidence>
<evidence type="ECO:0000313" key="3">
    <source>
        <dbReference type="EMBL" id="CAF4443191.1"/>
    </source>
</evidence>
<organism evidence="2 4">
    <name type="scientific">Didymodactylos carnosus</name>
    <dbReference type="NCBI Taxonomy" id="1234261"/>
    <lineage>
        <taxon>Eukaryota</taxon>
        <taxon>Metazoa</taxon>
        <taxon>Spiralia</taxon>
        <taxon>Gnathifera</taxon>
        <taxon>Rotifera</taxon>
        <taxon>Eurotatoria</taxon>
        <taxon>Bdelloidea</taxon>
        <taxon>Philodinida</taxon>
        <taxon>Philodinidae</taxon>
        <taxon>Didymodactylos</taxon>
    </lineage>
</organism>
<dbReference type="PANTHER" id="PTHR11360">
    <property type="entry name" value="MONOCARBOXYLATE TRANSPORTER"/>
    <property type="match status" value="1"/>
</dbReference>
<sequence>TVLEPLVSTNNLSLHLIYGATFGFFTGGYISLRPIVLVDLVGLDKMSNAYGFLLFVQGIAVPIGLPFIGFLREKTGTYLVPYNLKVRNVTE</sequence>
<protein>
    <submittedName>
        <fullName evidence="2">Uncharacterized protein</fullName>
    </submittedName>
</protein>
<dbReference type="AlphaFoldDB" id="A0A815Z0W9"/>
<dbReference type="SUPFAM" id="SSF103473">
    <property type="entry name" value="MFS general substrate transporter"/>
    <property type="match status" value="1"/>
</dbReference>
<dbReference type="Proteomes" id="UP000681722">
    <property type="component" value="Unassembled WGS sequence"/>
</dbReference>
<keyword evidence="1" id="KW-1133">Transmembrane helix</keyword>
<dbReference type="OrthoDB" id="6286464at2759"/>
<dbReference type="GO" id="GO:0008028">
    <property type="term" value="F:monocarboxylic acid transmembrane transporter activity"/>
    <property type="evidence" value="ECO:0007669"/>
    <property type="project" value="TreeGrafter"/>
</dbReference>
<feature type="transmembrane region" description="Helical" evidence="1">
    <location>
        <begin position="50"/>
        <end position="71"/>
    </location>
</feature>
<feature type="non-terminal residue" evidence="2">
    <location>
        <position position="1"/>
    </location>
</feature>
<comment type="caution">
    <text evidence="2">The sequence shown here is derived from an EMBL/GenBank/DDBJ whole genome shotgun (WGS) entry which is preliminary data.</text>
</comment>
<reference evidence="2" key="1">
    <citation type="submission" date="2021-02" db="EMBL/GenBank/DDBJ databases">
        <authorList>
            <person name="Nowell W R."/>
        </authorList>
    </citation>
    <scope>NUCLEOTIDE SEQUENCE</scope>
</reference>
<name>A0A815Z0W9_9BILA</name>
<evidence type="ECO:0000256" key="1">
    <source>
        <dbReference type="SAM" id="Phobius"/>
    </source>
</evidence>
<dbReference type="InterPro" id="IPR050327">
    <property type="entry name" value="Proton-linked_MCT"/>
</dbReference>
<evidence type="ECO:0000313" key="4">
    <source>
        <dbReference type="Proteomes" id="UP000663829"/>
    </source>
</evidence>
<keyword evidence="1" id="KW-0472">Membrane</keyword>
<dbReference type="PANTHER" id="PTHR11360:SF284">
    <property type="entry name" value="EG:103B4.3 PROTEIN-RELATED"/>
    <property type="match status" value="1"/>
</dbReference>
<proteinExistence type="predicted"/>